<dbReference type="InterPro" id="IPR001247">
    <property type="entry name" value="ExoRNase_PH_dom1"/>
</dbReference>
<dbReference type="InterPro" id="IPR020568">
    <property type="entry name" value="Ribosomal_Su5_D2-typ_SF"/>
</dbReference>
<dbReference type="EMBL" id="FNHQ01000009">
    <property type="protein sequence ID" value="SDM58448.1"/>
    <property type="molecule type" value="Genomic_DNA"/>
</dbReference>
<keyword evidence="7 9" id="KW-0460">Magnesium</keyword>
<dbReference type="GO" id="GO:0000175">
    <property type="term" value="F:3'-5'-RNA exonuclease activity"/>
    <property type="evidence" value="ECO:0007669"/>
    <property type="project" value="TreeGrafter"/>
</dbReference>
<protein>
    <recommendedName>
        <fullName evidence="9">Polyribonucleotide nucleotidyltransferase</fullName>
        <ecNumber evidence="9">2.7.7.8</ecNumber>
    </recommendedName>
    <alternativeName>
        <fullName evidence="9">Polynucleotide phosphorylase</fullName>
        <shortName evidence="9">PNPase</shortName>
    </alternativeName>
</protein>
<name>A0A1G9UEX7_9FIRM</name>
<dbReference type="PROSITE" id="PS50126">
    <property type="entry name" value="S1"/>
    <property type="match status" value="1"/>
</dbReference>
<feature type="domain" description="S1 motif" evidence="11">
    <location>
        <begin position="619"/>
        <end position="687"/>
    </location>
</feature>
<evidence type="ECO:0000256" key="2">
    <source>
        <dbReference type="ARBA" id="ARBA00007404"/>
    </source>
</evidence>
<dbReference type="Gene3D" id="2.40.50.140">
    <property type="entry name" value="Nucleic acid-binding proteins"/>
    <property type="match status" value="1"/>
</dbReference>
<evidence type="ECO:0000256" key="4">
    <source>
        <dbReference type="ARBA" id="ARBA00022679"/>
    </source>
</evidence>
<dbReference type="SMART" id="SM00316">
    <property type="entry name" value="S1"/>
    <property type="match status" value="1"/>
</dbReference>
<evidence type="ECO:0000256" key="8">
    <source>
        <dbReference type="ARBA" id="ARBA00022884"/>
    </source>
</evidence>
<dbReference type="FunFam" id="3.30.230.70:FF:000001">
    <property type="entry name" value="Polyribonucleotide nucleotidyltransferase"/>
    <property type="match status" value="1"/>
</dbReference>
<organism evidence="12 13">
    <name type="scientific">Megasphaera paucivorans</name>
    <dbReference type="NCBI Taxonomy" id="349095"/>
    <lineage>
        <taxon>Bacteria</taxon>
        <taxon>Bacillati</taxon>
        <taxon>Bacillota</taxon>
        <taxon>Negativicutes</taxon>
        <taxon>Veillonellales</taxon>
        <taxon>Veillonellaceae</taxon>
        <taxon>Megasphaera</taxon>
    </lineage>
</organism>
<dbReference type="RefSeq" id="WP_091649208.1">
    <property type="nucleotide sequence ID" value="NZ_FNHQ01000009.1"/>
</dbReference>
<evidence type="ECO:0000313" key="13">
    <source>
        <dbReference type="Proteomes" id="UP000199309"/>
    </source>
</evidence>
<dbReference type="InterPro" id="IPR015847">
    <property type="entry name" value="ExoRNase_PH_dom2"/>
</dbReference>
<comment type="cofactor">
    <cofactor evidence="9">
        <name>Mg(2+)</name>
        <dbReference type="ChEBI" id="CHEBI:18420"/>
    </cofactor>
</comment>
<feature type="binding site" evidence="9">
    <location>
        <position position="483"/>
    </location>
    <ligand>
        <name>Mg(2+)</name>
        <dbReference type="ChEBI" id="CHEBI:18420"/>
    </ligand>
</feature>
<dbReference type="GO" id="GO:0006402">
    <property type="term" value="P:mRNA catabolic process"/>
    <property type="evidence" value="ECO:0007669"/>
    <property type="project" value="UniProtKB-UniRule"/>
</dbReference>
<comment type="similarity">
    <text evidence="2 9">Belongs to the polyribonucleotide nucleotidyltransferase family.</text>
</comment>
<dbReference type="InterPro" id="IPR027408">
    <property type="entry name" value="PNPase/RNase_PH_dom_sf"/>
</dbReference>
<evidence type="ECO:0000256" key="1">
    <source>
        <dbReference type="ARBA" id="ARBA00004496"/>
    </source>
</evidence>
<keyword evidence="5 9" id="KW-0548">Nucleotidyltransferase</keyword>
<dbReference type="InterPro" id="IPR036612">
    <property type="entry name" value="KH_dom_type_1_sf"/>
</dbReference>
<dbReference type="EC" id="2.7.7.8" evidence="9"/>
<dbReference type="InterPro" id="IPR012162">
    <property type="entry name" value="PNPase"/>
</dbReference>
<keyword evidence="4 9" id="KW-0808">Transferase</keyword>
<dbReference type="PROSITE" id="PS50084">
    <property type="entry name" value="KH_TYPE_1"/>
    <property type="match status" value="1"/>
</dbReference>
<feature type="binding site" evidence="9">
    <location>
        <position position="489"/>
    </location>
    <ligand>
        <name>Mg(2+)</name>
        <dbReference type="ChEBI" id="CHEBI:18420"/>
    </ligand>
</feature>
<keyword evidence="8 9" id="KW-0694">RNA-binding</keyword>
<reference evidence="12 13" key="1">
    <citation type="submission" date="2016-10" db="EMBL/GenBank/DDBJ databases">
        <authorList>
            <person name="de Groot N.N."/>
        </authorList>
    </citation>
    <scope>NUCLEOTIDE SEQUENCE [LARGE SCALE GENOMIC DNA]</scope>
    <source>
        <strain evidence="12 13">DSM 16981</strain>
    </source>
</reference>
<dbReference type="SMART" id="SM00322">
    <property type="entry name" value="KH"/>
    <property type="match status" value="1"/>
</dbReference>
<dbReference type="GO" id="GO:0003723">
    <property type="term" value="F:RNA binding"/>
    <property type="evidence" value="ECO:0007669"/>
    <property type="project" value="UniProtKB-UniRule"/>
</dbReference>
<dbReference type="InterPro" id="IPR036456">
    <property type="entry name" value="PNPase_PH_RNA-bd_sf"/>
</dbReference>
<dbReference type="Gene3D" id="3.30.1370.10">
    <property type="entry name" value="K Homology domain, type 1"/>
    <property type="match status" value="1"/>
</dbReference>
<dbReference type="PIRSF" id="PIRSF005499">
    <property type="entry name" value="PNPase"/>
    <property type="match status" value="1"/>
</dbReference>
<dbReference type="STRING" id="349095.SAMN05660299_01165"/>
<dbReference type="AlphaFoldDB" id="A0A1G9UEX7"/>
<dbReference type="PANTHER" id="PTHR11252">
    <property type="entry name" value="POLYRIBONUCLEOTIDE NUCLEOTIDYLTRANSFERASE"/>
    <property type="match status" value="1"/>
</dbReference>
<dbReference type="Pfam" id="PF03726">
    <property type="entry name" value="PNPase"/>
    <property type="match status" value="1"/>
</dbReference>
<dbReference type="Pfam" id="PF03725">
    <property type="entry name" value="RNase_PH_C"/>
    <property type="match status" value="2"/>
</dbReference>
<feature type="compositionally biased region" description="Basic and acidic residues" evidence="10">
    <location>
        <begin position="699"/>
        <end position="709"/>
    </location>
</feature>
<evidence type="ECO:0000256" key="3">
    <source>
        <dbReference type="ARBA" id="ARBA00022490"/>
    </source>
</evidence>
<dbReference type="NCBIfam" id="NF008805">
    <property type="entry name" value="PRK11824.1"/>
    <property type="match status" value="1"/>
</dbReference>
<dbReference type="FunFam" id="2.40.50.140:FF:000023">
    <property type="entry name" value="Polyribonucleotide nucleotidyltransferase"/>
    <property type="match status" value="1"/>
</dbReference>
<dbReference type="SUPFAM" id="SSF55666">
    <property type="entry name" value="Ribonuclease PH domain 2-like"/>
    <property type="match status" value="2"/>
</dbReference>
<evidence type="ECO:0000256" key="6">
    <source>
        <dbReference type="ARBA" id="ARBA00022723"/>
    </source>
</evidence>
<dbReference type="CDD" id="cd04472">
    <property type="entry name" value="S1_PNPase"/>
    <property type="match status" value="1"/>
</dbReference>
<evidence type="ECO:0000259" key="11">
    <source>
        <dbReference type="PROSITE" id="PS50126"/>
    </source>
</evidence>
<dbReference type="FunFam" id="3.30.230.70:FF:000002">
    <property type="entry name" value="Polyribonucleotide nucleotidyltransferase"/>
    <property type="match status" value="1"/>
</dbReference>
<dbReference type="HAMAP" id="MF_01595">
    <property type="entry name" value="PNPase"/>
    <property type="match status" value="1"/>
</dbReference>
<evidence type="ECO:0000256" key="5">
    <source>
        <dbReference type="ARBA" id="ARBA00022695"/>
    </source>
</evidence>
<dbReference type="Pfam" id="PF01138">
    <property type="entry name" value="RNase_PH"/>
    <property type="match status" value="2"/>
</dbReference>
<dbReference type="GO" id="GO:0004654">
    <property type="term" value="F:polyribonucleotide nucleotidyltransferase activity"/>
    <property type="evidence" value="ECO:0007669"/>
    <property type="project" value="UniProtKB-UniRule"/>
</dbReference>
<dbReference type="Gene3D" id="3.30.230.70">
    <property type="entry name" value="GHMP Kinase, N-terminal domain"/>
    <property type="match status" value="2"/>
</dbReference>
<dbReference type="CDD" id="cd11364">
    <property type="entry name" value="RNase_PH_PNPase_2"/>
    <property type="match status" value="1"/>
</dbReference>
<evidence type="ECO:0000256" key="9">
    <source>
        <dbReference type="HAMAP-Rule" id="MF_01595"/>
    </source>
</evidence>
<dbReference type="SUPFAM" id="SSF46915">
    <property type="entry name" value="Polynucleotide phosphorylase/guanosine pentaphosphate synthase (PNPase/GPSI), domain 3"/>
    <property type="match status" value="1"/>
</dbReference>
<evidence type="ECO:0000313" key="12">
    <source>
        <dbReference type="EMBL" id="SDM58448.1"/>
    </source>
</evidence>
<proteinExistence type="inferred from homology"/>
<dbReference type="GO" id="GO:0005829">
    <property type="term" value="C:cytosol"/>
    <property type="evidence" value="ECO:0007669"/>
    <property type="project" value="TreeGrafter"/>
</dbReference>
<keyword evidence="13" id="KW-1185">Reference proteome</keyword>
<dbReference type="CDD" id="cd11363">
    <property type="entry name" value="RNase_PH_PNPase_1"/>
    <property type="match status" value="1"/>
</dbReference>
<keyword evidence="3 9" id="KW-0963">Cytoplasm</keyword>
<evidence type="ECO:0000256" key="7">
    <source>
        <dbReference type="ARBA" id="ARBA00022842"/>
    </source>
</evidence>
<dbReference type="InterPro" id="IPR012340">
    <property type="entry name" value="NA-bd_OB-fold"/>
</dbReference>
<keyword evidence="6 9" id="KW-0479">Metal-binding</keyword>
<dbReference type="SUPFAM" id="SSF54211">
    <property type="entry name" value="Ribosomal protein S5 domain 2-like"/>
    <property type="match status" value="2"/>
</dbReference>
<comment type="function">
    <text evidence="9">Involved in mRNA degradation. Catalyzes the phosphorolysis of single-stranded polyribonucleotides processively in the 3'- to 5'-direction.</text>
</comment>
<feature type="region of interest" description="Disordered" evidence="10">
    <location>
        <begin position="693"/>
        <end position="725"/>
    </location>
</feature>
<comment type="subcellular location">
    <subcellularLocation>
        <location evidence="1 9">Cytoplasm</location>
    </subcellularLocation>
</comment>
<dbReference type="FunFam" id="3.30.1370.10:FF:000001">
    <property type="entry name" value="Polyribonucleotide nucleotidyltransferase"/>
    <property type="match status" value="1"/>
</dbReference>
<dbReference type="InterPro" id="IPR036345">
    <property type="entry name" value="ExoRNase_PH_dom2_sf"/>
</dbReference>
<sequence>MEKVFQMDFAGRPLIIETGKLAKQASGAALVRYGDTAVLVTATGSKDARPDADFFPLTVDYEEKMYSVGKIPGGFIKREGKPPESATLFARLIDRPIRPLFPKTYRHDVHVVAYDMCVDPDNAPEVAAMIGASVSLAMSQLPWAGPIAGVRVGRVDGQFVANPTVAQNEVSDMDIVVAGTKDAILMVEGGAKQVPEADILDAIMFAHEEIKKVVEFQNSFLDEISVPKQEFVEAEPDADIVEAVHAYGEAAMKEAICDADKMAREEKMNAVEADIYEHFADIYPDNEKEVAEITQKMIKEIVRHMIAVDKIRPDGRRVDEVRPVSCEVGLFKRTHGTGLFTRGQTQVLSIATVAPLSEAQHIDGVGTETERRYMHHYNFPSFCVGETKSSRGPGRREIGHGKLAERALTQVMPTEEEFPYAIRVVSEVLESNGSSSMGSVCGSTLALMDAGVPIQAPVAGVAMGLVTKGNDFTILTDIQGMEDALGDMDFKVAGTLQGVTAIQMDIKIKGLSREILQQALKQAHEGRIFIMGKMLEAIPESRKEMSPYAPRIITMHINPDKIRDVIGPGGKIIKKITEETGAKIDIDDTGVIYIASVDAEGGLKAQDWVKRLTQDVEVGKTYVGKVTRIMAFGAFVEVLPGKEGLVHISQLAKERVEKVEDVVNIGDEIMVKCVEIDGQGRINLSRKALLPGCENEDTSSFHRDRDRGPRSNHSPRGNREYRDRK</sequence>
<dbReference type="InterPro" id="IPR004088">
    <property type="entry name" value="KH_dom_type_1"/>
</dbReference>
<dbReference type="Pfam" id="PF00013">
    <property type="entry name" value="KH_1"/>
    <property type="match status" value="1"/>
</dbReference>
<comment type="catalytic activity">
    <reaction evidence="9">
        <text>RNA(n+1) + phosphate = RNA(n) + a ribonucleoside 5'-diphosphate</text>
        <dbReference type="Rhea" id="RHEA:22096"/>
        <dbReference type="Rhea" id="RHEA-COMP:14527"/>
        <dbReference type="Rhea" id="RHEA-COMP:17342"/>
        <dbReference type="ChEBI" id="CHEBI:43474"/>
        <dbReference type="ChEBI" id="CHEBI:57930"/>
        <dbReference type="ChEBI" id="CHEBI:140395"/>
        <dbReference type="EC" id="2.7.7.8"/>
    </reaction>
</comment>
<dbReference type="SUPFAM" id="SSF50249">
    <property type="entry name" value="Nucleic acid-binding proteins"/>
    <property type="match status" value="1"/>
</dbReference>
<dbReference type="InterPro" id="IPR003029">
    <property type="entry name" value="S1_domain"/>
</dbReference>
<dbReference type="OrthoDB" id="9804305at2"/>
<dbReference type="CDD" id="cd02393">
    <property type="entry name" value="KH-I_PNPase"/>
    <property type="match status" value="1"/>
</dbReference>
<dbReference type="NCBIfam" id="TIGR03591">
    <property type="entry name" value="polynuc_phos"/>
    <property type="match status" value="1"/>
</dbReference>
<dbReference type="InterPro" id="IPR004087">
    <property type="entry name" value="KH_dom"/>
</dbReference>
<dbReference type="Pfam" id="PF00575">
    <property type="entry name" value="S1"/>
    <property type="match status" value="1"/>
</dbReference>
<dbReference type="InterPro" id="IPR015848">
    <property type="entry name" value="PNPase_PH_RNA-bd_bac/org-type"/>
</dbReference>
<evidence type="ECO:0000256" key="10">
    <source>
        <dbReference type="SAM" id="MobiDB-lite"/>
    </source>
</evidence>
<dbReference type="PANTHER" id="PTHR11252:SF0">
    <property type="entry name" value="POLYRIBONUCLEOTIDE NUCLEOTIDYLTRANSFERASE 1, MITOCHONDRIAL"/>
    <property type="match status" value="1"/>
</dbReference>
<gene>
    <name evidence="9" type="primary">pnp</name>
    <name evidence="12" type="ORF">SAMN05660299_01165</name>
</gene>
<dbReference type="GO" id="GO:0006396">
    <property type="term" value="P:RNA processing"/>
    <property type="evidence" value="ECO:0007669"/>
    <property type="project" value="InterPro"/>
</dbReference>
<dbReference type="Proteomes" id="UP000199309">
    <property type="component" value="Unassembled WGS sequence"/>
</dbReference>
<dbReference type="GO" id="GO:0000287">
    <property type="term" value="F:magnesium ion binding"/>
    <property type="evidence" value="ECO:0007669"/>
    <property type="project" value="UniProtKB-UniRule"/>
</dbReference>
<accession>A0A1G9UEX7</accession>
<dbReference type="SUPFAM" id="SSF54791">
    <property type="entry name" value="Eukaryotic type KH-domain (KH-domain type I)"/>
    <property type="match status" value="1"/>
</dbReference>